<dbReference type="RefSeq" id="WP_012908794.1">
    <property type="nucleotide sequence ID" value="NZ_CAJTBI010000003.1"/>
</dbReference>
<sequence length="101" mass="11220">MKHGRYYALNLESGAVIDLGVLNESEPYPTLRKKIIANSPSIPKEVIECDYITISGEKAKKAEKEGVGFKVVQFDGADMDYSTLIQLPAVFVLINNARKYP</sequence>
<dbReference type="EMBL" id="CP038008">
    <property type="protein sequence ID" value="QBY31144.1"/>
    <property type="molecule type" value="Genomic_DNA"/>
</dbReference>
<proteinExistence type="predicted"/>
<dbReference type="AlphaFoldDB" id="A0A482PUV3"/>
<protein>
    <submittedName>
        <fullName evidence="1">Uncharacterized protein</fullName>
    </submittedName>
</protein>
<name>A0A482PUV3_CITRO</name>
<organism evidence="1">
    <name type="scientific">Citrobacter rodentium</name>
    <dbReference type="NCBI Taxonomy" id="67825"/>
    <lineage>
        <taxon>Bacteria</taxon>
        <taxon>Pseudomonadati</taxon>
        <taxon>Pseudomonadota</taxon>
        <taxon>Gammaproteobacteria</taxon>
        <taxon>Enterobacterales</taxon>
        <taxon>Enterobacteriaceae</taxon>
        <taxon>Citrobacter</taxon>
    </lineage>
</organism>
<accession>A0A482PUV3</accession>
<evidence type="ECO:0000313" key="1">
    <source>
        <dbReference type="EMBL" id="QBY31144.1"/>
    </source>
</evidence>
<reference evidence="1" key="1">
    <citation type="submission" date="2019-03" db="EMBL/GenBank/DDBJ databases">
        <title>Complete genome sequence of enteropathogenic Citrobacter rodentium strain DBS100.</title>
        <authorList>
            <person name="Popov G."/>
            <person name="Fiebig A."/>
            <person name="Shideler S."/>
            <person name="Coombes B."/>
            <person name="Savchenko A."/>
        </authorList>
    </citation>
    <scope>NUCLEOTIDE SEQUENCE</scope>
    <source>
        <strain evidence="1">DBS100</strain>
    </source>
</reference>
<gene>
    <name evidence="1" type="ORF">E2R62_21520</name>
</gene>